<protein>
    <submittedName>
        <fullName evidence="2">TIR domain-containing protein</fullName>
    </submittedName>
</protein>
<dbReference type="InterPro" id="IPR000157">
    <property type="entry name" value="TIR_dom"/>
</dbReference>
<dbReference type="Proteomes" id="UP001304298">
    <property type="component" value="Unassembled WGS sequence"/>
</dbReference>
<organism evidence="2 3">
    <name type="scientific">Amycolatopsis heterodermiae</name>
    <dbReference type="NCBI Taxonomy" id="3110235"/>
    <lineage>
        <taxon>Bacteria</taxon>
        <taxon>Bacillati</taxon>
        <taxon>Actinomycetota</taxon>
        <taxon>Actinomycetes</taxon>
        <taxon>Pseudonocardiales</taxon>
        <taxon>Pseudonocardiaceae</taxon>
        <taxon>Amycolatopsis</taxon>
    </lineage>
</organism>
<keyword evidence="3" id="KW-1185">Reference proteome</keyword>
<dbReference type="EMBL" id="JAYFSI010000003">
    <property type="protein sequence ID" value="MEA5361480.1"/>
    <property type="molecule type" value="Genomic_DNA"/>
</dbReference>
<dbReference type="Pfam" id="PF13676">
    <property type="entry name" value="TIR_2"/>
    <property type="match status" value="1"/>
</dbReference>
<dbReference type="RefSeq" id="WP_323328626.1">
    <property type="nucleotide sequence ID" value="NZ_JAYFSI010000003.1"/>
</dbReference>
<dbReference type="SUPFAM" id="SSF52200">
    <property type="entry name" value="Toll/Interleukin receptor TIR domain"/>
    <property type="match status" value="1"/>
</dbReference>
<dbReference type="Gene3D" id="3.40.50.10140">
    <property type="entry name" value="Toll/interleukin-1 receptor homology (TIR) domain"/>
    <property type="match status" value="1"/>
</dbReference>
<evidence type="ECO:0000313" key="3">
    <source>
        <dbReference type="Proteomes" id="UP001304298"/>
    </source>
</evidence>
<name>A0ABU5R736_9PSEU</name>
<evidence type="ECO:0000313" key="2">
    <source>
        <dbReference type="EMBL" id="MEA5361480.1"/>
    </source>
</evidence>
<gene>
    <name evidence="2" type="ORF">VA596_18190</name>
</gene>
<evidence type="ECO:0000259" key="1">
    <source>
        <dbReference type="PROSITE" id="PS50104"/>
    </source>
</evidence>
<proteinExistence type="predicted"/>
<reference evidence="2 3" key="1">
    <citation type="submission" date="2023-12" db="EMBL/GenBank/DDBJ databases">
        <title>Amycolatopsis sp. V23-08.</title>
        <authorList>
            <person name="Somphong A."/>
        </authorList>
    </citation>
    <scope>NUCLEOTIDE SEQUENCE [LARGE SCALE GENOMIC DNA]</scope>
    <source>
        <strain evidence="2 3">V23-08</strain>
    </source>
</reference>
<dbReference type="PROSITE" id="PS50104">
    <property type="entry name" value="TIR"/>
    <property type="match status" value="1"/>
</dbReference>
<dbReference type="InterPro" id="IPR035897">
    <property type="entry name" value="Toll_tir_struct_dom_sf"/>
</dbReference>
<accession>A0ABU5R736</accession>
<sequence>MTEVKDYEYDIAVSFAGEDREYVRNVVRELQKFKISVFYDEDNASTMWGENLVDFLQEVYGRRAQYAVLFISRHYIEKKWTKHERQTAQDRALQQSSPYILPVRLDDSELPGLHSTIGYLNAASVGLEGVVDAIKKKLGEKRTPAAPRFDGRTPRTSQAISTLLAERPSGWEVLLFAGVLRQGIDALEMQYHDHIVEYAPRSGSLLDDHDALRLMRASFTSVQGTVEVIPRLFAPNVQTAAFGKLGEPGDPDRIIHIANRLIGTYDDLMKWAANLRGSGVDNEKLGKLMQIEAKMSDMPIDTIRQFVNVLVSRADSLTEKLAREEEVDITLHLTIDIDPEISDEFHRLLAEYGAEI</sequence>
<comment type="caution">
    <text evidence="2">The sequence shown here is derived from an EMBL/GenBank/DDBJ whole genome shotgun (WGS) entry which is preliminary data.</text>
</comment>
<dbReference type="SMART" id="SM00255">
    <property type="entry name" value="TIR"/>
    <property type="match status" value="1"/>
</dbReference>
<feature type="domain" description="TIR" evidence="1">
    <location>
        <begin position="7"/>
        <end position="138"/>
    </location>
</feature>